<name>A0A0P7BBV1_9HYPO</name>
<evidence type="ECO:0000256" key="1">
    <source>
        <dbReference type="SAM" id="SignalP"/>
    </source>
</evidence>
<comment type="caution">
    <text evidence="2">The sequence shown here is derived from an EMBL/GenBank/DDBJ whole genome shotgun (WGS) entry which is preliminary data.</text>
</comment>
<keyword evidence="3" id="KW-1185">Reference proteome</keyword>
<reference evidence="2 3" key="1">
    <citation type="submission" date="2015-09" db="EMBL/GenBank/DDBJ databases">
        <title>Draft genome of a European isolate of the apple canker pathogen Neonectria ditissima.</title>
        <authorList>
            <person name="Gomez-Cortecero A."/>
            <person name="Harrison R.J."/>
            <person name="Armitage A.D."/>
        </authorList>
    </citation>
    <scope>NUCLEOTIDE SEQUENCE [LARGE SCALE GENOMIC DNA]</scope>
    <source>
        <strain evidence="2 3">R09/05</strain>
    </source>
</reference>
<dbReference type="AlphaFoldDB" id="A0A0P7BBV1"/>
<evidence type="ECO:0000313" key="2">
    <source>
        <dbReference type="EMBL" id="KPM37904.1"/>
    </source>
</evidence>
<dbReference type="PANTHER" id="PTHR35340:SF9">
    <property type="entry name" value="ASST-DOMAIN-CONTAINING PROTEIN"/>
    <property type="match status" value="1"/>
</dbReference>
<keyword evidence="1" id="KW-0732">Signal</keyword>
<evidence type="ECO:0000313" key="3">
    <source>
        <dbReference type="Proteomes" id="UP000050424"/>
    </source>
</evidence>
<evidence type="ECO:0008006" key="4">
    <source>
        <dbReference type="Google" id="ProtNLM"/>
    </source>
</evidence>
<proteinExistence type="predicted"/>
<protein>
    <recommendedName>
        <fullName evidence="4">Secreted protein</fullName>
    </recommendedName>
</protein>
<gene>
    <name evidence="2" type="ORF">AK830_g8666</name>
</gene>
<feature type="signal peptide" evidence="1">
    <location>
        <begin position="1"/>
        <end position="20"/>
    </location>
</feature>
<dbReference type="InterPro" id="IPR039535">
    <property type="entry name" value="ASST-like"/>
</dbReference>
<dbReference type="Proteomes" id="UP000050424">
    <property type="component" value="Unassembled WGS sequence"/>
</dbReference>
<dbReference type="InterPro" id="IPR053143">
    <property type="entry name" value="Arylsulfate_ST"/>
</dbReference>
<organism evidence="2 3">
    <name type="scientific">Neonectria ditissima</name>
    <dbReference type="NCBI Taxonomy" id="78410"/>
    <lineage>
        <taxon>Eukaryota</taxon>
        <taxon>Fungi</taxon>
        <taxon>Dikarya</taxon>
        <taxon>Ascomycota</taxon>
        <taxon>Pezizomycotina</taxon>
        <taxon>Sordariomycetes</taxon>
        <taxon>Hypocreomycetidae</taxon>
        <taxon>Hypocreales</taxon>
        <taxon>Nectriaceae</taxon>
        <taxon>Neonectria</taxon>
    </lineage>
</organism>
<accession>A0A0P7BBV1</accession>
<dbReference type="InterPro" id="IPR011047">
    <property type="entry name" value="Quinoprotein_ADH-like_sf"/>
</dbReference>
<feature type="chain" id="PRO_5006135626" description="Secreted protein" evidence="1">
    <location>
        <begin position="21"/>
        <end position="586"/>
    </location>
</feature>
<dbReference type="PANTHER" id="PTHR35340">
    <property type="entry name" value="PQQ ENZYME REPEAT PROTEIN-RELATED"/>
    <property type="match status" value="1"/>
</dbReference>
<dbReference type="Pfam" id="PF14269">
    <property type="entry name" value="Arylsulfotran_2"/>
    <property type="match status" value="1"/>
</dbReference>
<sequence>MKSFVPRIAAAASLLAPLIAADWQFRSRPDLAPPRLNITIPATDAAAPGYLFLAPFAGFPDTPTEQHGPRQAAPYMFQDNGDLVWSGYGFYSIWATNFQAGRWKGEDVLFSFEGDHNAGYGHGHGHITILDKHYETIRELRARNHKLVDKHEFRIVNEETGLIQIYQPVPRDLTEWGASPEQQWIVNAIIQELTSILLELDITTGELLFEWSSLDHVQPDGQFIPPYPSYPPRLTHTDQKPSPPEAVLPINPGQAGSGYNSSDAWDYFHINSVDKDADGNYLVSARDACAVHKIDGSDGSIIWRLHGKRSDFAMADGTAFCFQHHARWLAQHDDVEVISLYDNSAHGTEHAGGHQVHTAPTSSAKILRLNTTAWTADLVAAYFPPDGLRSKSQGSTQVLPGGNVLVGWGSEGALTEFAADGTPIFHTYVDSGDLGLGAENYRAFRYNWTGLPNEVPAIIALQGSRGTTAYVSWNGDTETAAWRFYADSGSGSRDFLGEVQRTSFETSLLIRDSKVTNIAADAIDASGKVLTSTASVRVEAEILPAELNSPVPEQKAQKKIGEQSVWDKYAILKVMRLRTATQEADL</sequence>
<dbReference type="SUPFAM" id="SSF50998">
    <property type="entry name" value="Quinoprotein alcohol dehydrogenase-like"/>
    <property type="match status" value="1"/>
</dbReference>
<dbReference type="EMBL" id="LKCW01000150">
    <property type="protein sequence ID" value="KPM37904.1"/>
    <property type="molecule type" value="Genomic_DNA"/>
</dbReference>
<dbReference type="OrthoDB" id="5427350at2759"/>